<dbReference type="InterPro" id="IPR049804">
    <property type="entry name" value="Choice_anch_L"/>
</dbReference>
<dbReference type="InterPro" id="IPR047589">
    <property type="entry name" value="DUF11_rpt"/>
</dbReference>
<dbReference type="Pfam" id="PF01345">
    <property type="entry name" value="DUF11"/>
    <property type="match status" value="2"/>
</dbReference>
<dbReference type="NCBIfam" id="TIGR01451">
    <property type="entry name" value="B_ant_repeat"/>
    <property type="match status" value="2"/>
</dbReference>
<dbReference type="PANTHER" id="PTHR34819">
    <property type="entry name" value="LARGE CYSTEINE-RICH PERIPLASMIC PROTEIN OMCB"/>
    <property type="match status" value="1"/>
</dbReference>
<protein>
    <submittedName>
        <fullName evidence="3">Choice-of-anchor L domain-containing protein</fullName>
    </submittedName>
</protein>
<organism evidence="3 4">
    <name type="scientific">Flavobacterium qiangtangense</name>
    <dbReference type="NCBI Taxonomy" id="1442595"/>
    <lineage>
        <taxon>Bacteria</taxon>
        <taxon>Pseudomonadati</taxon>
        <taxon>Bacteroidota</taxon>
        <taxon>Flavobacteriia</taxon>
        <taxon>Flavobacteriales</taxon>
        <taxon>Flavobacteriaceae</taxon>
        <taxon>Flavobacterium</taxon>
    </lineage>
</organism>
<evidence type="ECO:0000259" key="2">
    <source>
        <dbReference type="Pfam" id="PF01345"/>
    </source>
</evidence>
<dbReference type="NCBIfam" id="NF038133">
    <property type="entry name" value="choice_anch_L"/>
    <property type="match status" value="1"/>
</dbReference>
<dbReference type="EMBL" id="JBHSQB010000008">
    <property type="protein sequence ID" value="MFC6097322.1"/>
    <property type="molecule type" value="Genomic_DNA"/>
</dbReference>
<feature type="chain" id="PRO_5046439453" evidence="1">
    <location>
        <begin position="21"/>
        <end position="987"/>
    </location>
</feature>
<dbReference type="InterPro" id="IPR001434">
    <property type="entry name" value="OmcB-like_DUF11"/>
</dbReference>
<evidence type="ECO:0000313" key="3">
    <source>
        <dbReference type="EMBL" id="MFC6097322.1"/>
    </source>
</evidence>
<keyword evidence="1" id="KW-0732">Signal</keyword>
<keyword evidence="4" id="KW-1185">Reference proteome</keyword>
<dbReference type="Proteomes" id="UP001596287">
    <property type="component" value="Unassembled WGS sequence"/>
</dbReference>
<proteinExistence type="predicted"/>
<feature type="domain" description="DUF11" evidence="2">
    <location>
        <begin position="151"/>
        <end position="259"/>
    </location>
</feature>
<comment type="caution">
    <text evidence="3">The sequence shown here is derived from an EMBL/GenBank/DDBJ whole genome shotgun (WGS) entry which is preliminary data.</text>
</comment>
<accession>A0ABW1PR92</accession>
<dbReference type="PANTHER" id="PTHR34819:SF3">
    <property type="entry name" value="CELL SURFACE PROTEIN"/>
    <property type="match status" value="1"/>
</dbReference>
<dbReference type="InterPro" id="IPR051172">
    <property type="entry name" value="Chlamydia_OmcB"/>
</dbReference>
<feature type="signal peptide" evidence="1">
    <location>
        <begin position="1"/>
        <end position="20"/>
    </location>
</feature>
<reference evidence="4" key="1">
    <citation type="journal article" date="2019" name="Int. J. Syst. Evol. Microbiol.">
        <title>The Global Catalogue of Microorganisms (GCM) 10K type strain sequencing project: providing services to taxonomists for standard genome sequencing and annotation.</title>
        <authorList>
            <consortium name="The Broad Institute Genomics Platform"/>
            <consortium name="The Broad Institute Genome Sequencing Center for Infectious Disease"/>
            <person name="Wu L."/>
            <person name="Ma J."/>
        </authorList>
    </citation>
    <scope>NUCLEOTIDE SEQUENCE [LARGE SCALE GENOMIC DNA]</scope>
    <source>
        <strain evidence="4">CCUG 49679</strain>
    </source>
</reference>
<evidence type="ECO:0000313" key="4">
    <source>
        <dbReference type="Proteomes" id="UP001596287"/>
    </source>
</evidence>
<sequence length="987" mass="104510">MKRALLGLFLLIATSMFAQADLMVVNTDNSGTYTAGVPKVYTVTVTNNGPQAATNVVVSDVLPAGITPSTVTWTGTGGLTGTGNLNAVIPTMANGAVLTFTVTIPVPSNYNQQSNLVYQATAVSDTADPTPACTACIDTDTPAPSANISAIKTNGQTQYRNDEPTTYTITVTNAGPSDALNVVVNDPLPTGITTATWTNSLGASGTGSINENIGTLTNGQSVTFTLTINVPVGYSTSITAATNLVNIVSMTSDTPDPVPACPTCTDTDTPKPRFISVNTTQYTVSQLVTDVLVDSECALITNITSSTGSGTNNGIGYFHRENSNFPIKDGLILSTGRAMNAPGPNSSNQGVGNWPGDTQLFNYITGLGIDPGLTDYNDATIIEFDFTPLTDNMSFNFLFASEEYGTFQCDYSDAFAFFLTNTQTNITTNLALIPNTNIPVSVVTIRDDEHNDGCLSANAQYFGQFNGGPGAATSPTNFEGQTVVMNASSQVTPYTVYHIKLVIADRNDNSYDSAVFLEAGSFNIGQADIGDDLTVVTGQAICYGDTTVLDSGLDPAVYEFEWYNGTDLITTQTGPTLVVSEPGNYSLIASNIGTDCEMRDSIVIEYNPPLPILPAENLTQCQPIFDLTQNEAVILANVPAAEQGNYVFYYYASQADFDNFMIIGNPQAYTGTNGQTIIVKVEDVNSSTQCNGILQFDLFVESCTPPQPANMAVCDELPNDGQSVFDLTVNDETVLDGEPASENTVTYHLNQQDAEAGTPFIASANTFLGSNNQIIYVRVQNNDNPLDFGITSFSLIVNPTPEVEPQSDVVVCDEYILPALTVGNYFTGQNGSGTQLPVGTAINSTQTIYVYAQSNTVPNCTNEDSFLVEVNITPVVDTPAAVVACNEFILPALNVGNYFTGTNGTGTPLFAGDVINTTQLIYIYAETGTIPNCSDESSFNVSIFESPDAVTPTALEVCDDNNDGFAAFNLSLKTGEITGGDTTLVVT</sequence>
<feature type="domain" description="DUF11" evidence="2">
    <location>
        <begin position="21"/>
        <end position="131"/>
    </location>
</feature>
<dbReference type="RefSeq" id="WP_379792246.1">
    <property type="nucleotide sequence ID" value="NZ_JBHSQB010000008.1"/>
</dbReference>
<name>A0ABW1PR92_9FLAO</name>
<evidence type="ECO:0000256" key="1">
    <source>
        <dbReference type="SAM" id="SignalP"/>
    </source>
</evidence>
<gene>
    <name evidence="3" type="ORF">ACFPVY_11770</name>
</gene>
<feature type="non-terminal residue" evidence="3">
    <location>
        <position position="987"/>
    </location>
</feature>